<evidence type="ECO:0000313" key="2">
    <source>
        <dbReference type="Proteomes" id="UP000694240"/>
    </source>
</evidence>
<proteinExistence type="predicted"/>
<dbReference type="EMBL" id="JAEFBK010000008">
    <property type="protein sequence ID" value="KAG7575595.1"/>
    <property type="molecule type" value="Genomic_DNA"/>
</dbReference>
<organism evidence="1 2">
    <name type="scientific">Arabidopsis thaliana x Arabidopsis arenosa</name>
    <dbReference type="NCBI Taxonomy" id="1240361"/>
    <lineage>
        <taxon>Eukaryota</taxon>
        <taxon>Viridiplantae</taxon>
        <taxon>Streptophyta</taxon>
        <taxon>Embryophyta</taxon>
        <taxon>Tracheophyta</taxon>
        <taxon>Spermatophyta</taxon>
        <taxon>Magnoliopsida</taxon>
        <taxon>eudicotyledons</taxon>
        <taxon>Gunneridae</taxon>
        <taxon>Pentapetalae</taxon>
        <taxon>rosids</taxon>
        <taxon>malvids</taxon>
        <taxon>Brassicales</taxon>
        <taxon>Brassicaceae</taxon>
        <taxon>Camelineae</taxon>
        <taxon>Arabidopsis</taxon>
    </lineage>
</organism>
<accession>A0A8T2ARD6</accession>
<name>A0A8T2ARD6_9BRAS</name>
<keyword evidence="2" id="KW-1185">Reference proteome</keyword>
<sequence>GACSWRGLSELEVKLYMKGKSEDELGRDSFRACETPKR</sequence>
<comment type="caution">
    <text evidence="1">The sequence shown here is derived from an EMBL/GenBank/DDBJ whole genome shotgun (WGS) entry which is preliminary data.</text>
</comment>
<gene>
    <name evidence="1" type="ORF">ISN45_Aa03g000770</name>
</gene>
<protein>
    <submittedName>
        <fullName evidence="1">Uncharacterized protein</fullName>
    </submittedName>
</protein>
<feature type="non-terminal residue" evidence="1">
    <location>
        <position position="1"/>
    </location>
</feature>
<dbReference type="Proteomes" id="UP000694240">
    <property type="component" value="Chromosome 8"/>
</dbReference>
<evidence type="ECO:0000313" key="1">
    <source>
        <dbReference type="EMBL" id="KAG7575595.1"/>
    </source>
</evidence>
<reference evidence="1 2" key="1">
    <citation type="submission" date="2020-12" db="EMBL/GenBank/DDBJ databases">
        <title>Concerted genomic and epigenomic changes stabilize Arabidopsis allopolyploids.</title>
        <authorList>
            <person name="Chen Z."/>
        </authorList>
    </citation>
    <scope>NUCLEOTIDE SEQUENCE [LARGE SCALE GENOMIC DNA]</scope>
    <source>
        <strain evidence="1">Allo738</strain>
        <tissue evidence="1">Leaf</tissue>
    </source>
</reference>
<dbReference type="AlphaFoldDB" id="A0A8T2ARD6"/>